<protein>
    <submittedName>
        <fullName evidence="1">Histidinol dehydrogenase</fullName>
    </submittedName>
</protein>
<dbReference type="RefSeq" id="WP_072697018.1">
    <property type="nucleotide sequence ID" value="NZ_FRDI01000005.1"/>
</dbReference>
<organism evidence="1 2">
    <name type="scientific">Desulfovibrio litoralis DSM 11393</name>
    <dbReference type="NCBI Taxonomy" id="1121455"/>
    <lineage>
        <taxon>Bacteria</taxon>
        <taxon>Pseudomonadati</taxon>
        <taxon>Thermodesulfobacteriota</taxon>
        <taxon>Desulfovibrionia</taxon>
        <taxon>Desulfovibrionales</taxon>
        <taxon>Desulfovibrionaceae</taxon>
        <taxon>Desulfovibrio</taxon>
    </lineage>
</organism>
<name>A0A1M7SX99_9BACT</name>
<evidence type="ECO:0000313" key="1">
    <source>
        <dbReference type="EMBL" id="SHN63018.1"/>
    </source>
</evidence>
<reference evidence="1 2" key="1">
    <citation type="submission" date="2016-12" db="EMBL/GenBank/DDBJ databases">
        <authorList>
            <person name="Song W.-J."/>
            <person name="Kurnit D.M."/>
        </authorList>
    </citation>
    <scope>NUCLEOTIDE SEQUENCE [LARGE SCALE GENOMIC DNA]</scope>
    <source>
        <strain evidence="1 2">DSM 11393</strain>
    </source>
</reference>
<dbReference type="AlphaFoldDB" id="A0A1M7SX99"/>
<dbReference type="Proteomes" id="UP000186469">
    <property type="component" value="Unassembled WGS sequence"/>
</dbReference>
<dbReference type="STRING" id="1121455.SAMN02745728_01328"/>
<dbReference type="OrthoDB" id="5455089at2"/>
<accession>A0A1M7SX99</accession>
<gene>
    <name evidence="1" type="ORF">SAMN02745728_01328</name>
</gene>
<proteinExistence type="predicted"/>
<keyword evidence="2" id="KW-1185">Reference proteome</keyword>
<evidence type="ECO:0000313" key="2">
    <source>
        <dbReference type="Proteomes" id="UP000186469"/>
    </source>
</evidence>
<sequence length="277" mass="31723">MHKKNSLLSNFSQFQLSDDAFASAYNNTDPKIRAWLKTCIARQYTFWGEKIPFQTETKHFRQGFVVETELEAIDWAIFCVQDEFPSSVRFLATLLPAILAGVKNIYILYNSEKNNPESKSFSETVNHLLLATELVGLTSSSDETQAPFFVMPSMQVMNFFRACINEHGKHGSILFVGDRLKLDDLIIESSKQGIPVWTYGMKKLNAIVHYATSETGFNLEAFKLMQPDIELKGKVNHIESIQIDQLVLKTGQEGIWFWTNLQPEYFQTRIMKLNSTN</sequence>
<dbReference type="EMBL" id="FRDI01000005">
    <property type="protein sequence ID" value="SHN63018.1"/>
    <property type="molecule type" value="Genomic_DNA"/>
</dbReference>
<dbReference type="Gene3D" id="3.40.50.1980">
    <property type="entry name" value="Nitrogenase molybdenum iron protein domain"/>
    <property type="match status" value="1"/>
</dbReference>